<sequence>MERHVSGNLPGTTQHTTENLVFEKLQISYYFDVKHLPFADLFESCTSVLHIKQAMTDWLGDRARRDIRGSVHHAAHVEGDVIVQRGAVVEAGAYIEGPALICAGSVVRSHAYIRDNVIIGPRCKIGHCTEVTRTIVMSESQATHMVFIGDSVVGNHVNIGSSCVTTNLRVDRPVQEPAVDEISVNVDGHPVPTGYTKFGAVIGDHAQLPALISTSPGTLIGPRTVIYPRNQIGGVLPADSRIR</sequence>
<dbReference type="InterPro" id="IPR050065">
    <property type="entry name" value="GlmU-like"/>
</dbReference>
<dbReference type="PANTHER" id="PTHR43584">
    <property type="entry name" value="NUCLEOTIDYL TRANSFERASE"/>
    <property type="match status" value="1"/>
</dbReference>
<evidence type="ECO:0000313" key="4">
    <source>
        <dbReference type="EMBL" id="MBE1582264.1"/>
    </source>
</evidence>
<feature type="domain" description="Mannose-1-phosphate guanyltransferase C-terminal" evidence="3">
    <location>
        <begin position="95"/>
        <end position="168"/>
    </location>
</feature>
<dbReference type="GO" id="GO:0003977">
    <property type="term" value="F:UDP-N-acetylglucosamine diphosphorylase activity"/>
    <property type="evidence" value="ECO:0007669"/>
    <property type="project" value="UniProtKB-EC"/>
</dbReference>
<accession>A0ABR9LNM6</accession>
<evidence type="ECO:0000256" key="1">
    <source>
        <dbReference type="ARBA" id="ARBA00022679"/>
    </source>
</evidence>
<organism evidence="4 5">
    <name type="scientific">Nonomuraea angiospora</name>
    <dbReference type="NCBI Taxonomy" id="46172"/>
    <lineage>
        <taxon>Bacteria</taxon>
        <taxon>Bacillati</taxon>
        <taxon>Actinomycetota</taxon>
        <taxon>Actinomycetes</taxon>
        <taxon>Streptosporangiales</taxon>
        <taxon>Streptosporangiaceae</taxon>
        <taxon>Nonomuraea</taxon>
    </lineage>
</organism>
<dbReference type="RefSeq" id="WP_192783568.1">
    <property type="nucleotide sequence ID" value="NZ_JADBEK010000001.1"/>
</dbReference>
<comment type="caution">
    <text evidence="4">The sequence shown here is derived from an EMBL/GenBank/DDBJ whole genome shotgun (WGS) entry which is preliminary data.</text>
</comment>
<dbReference type="InterPro" id="IPR011004">
    <property type="entry name" value="Trimer_LpxA-like_sf"/>
</dbReference>
<reference evidence="4 5" key="1">
    <citation type="submission" date="2020-10" db="EMBL/GenBank/DDBJ databases">
        <title>Sequencing the genomes of 1000 actinobacteria strains.</title>
        <authorList>
            <person name="Klenk H.-P."/>
        </authorList>
    </citation>
    <scope>NUCLEOTIDE SEQUENCE [LARGE SCALE GENOMIC DNA]</scope>
    <source>
        <strain evidence="4 5">DSM 43173</strain>
    </source>
</reference>
<dbReference type="Gene3D" id="2.160.10.10">
    <property type="entry name" value="Hexapeptide repeat proteins"/>
    <property type="match status" value="1"/>
</dbReference>
<dbReference type="GO" id="GO:0019134">
    <property type="term" value="F:glucosamine-1-phosphate N-acetyltransferase activity"/>
    <property type="evidence" value="ECO:0007669"/>
    <property type="project" value="UniProtKB-EC"/>
</dbReference>
<proteinExistence type="predicted"/>
<gene>
    <name evidence="4" type="ORF">H4W80_000522</name>
</gene>
<dbReference type="Proteomes" id="UP000633509">
    <property type="component" value="Unassembled WGS sequence"/>
</dbReference>
<dbReference type="SUPFAM" id="SSF51161">
    <property type="entry name" value="Trimeric LpxA-like enzymes"/>
    <property type="match status" value="1"/>
</dbReference>
<keyword evidence="4" id="KW-0548">Nucleotidyltransferase</keyword>
<dbReference type="EMBL" id="JADBEK010000001">
    <property type="protein sequence ID" value="MBE1582264.1"/>
    <property type="molecule type" value="Genomic_DNA"/>
</dbReference>
<protein>
    <submittedName>
        <fullName evidence="4">Bifunctional UDP-N-acetylglucosamine pyrophosphorylase/glucosamine-1-phosphate N-acetyltransferase</fullName>
        <ecNumber evidence="4">2.3.1.157</ecNumber>
        <ecNumber evidence="4">2.7.7.23</ecNumber>
    </submittedName>
</protein>
<dbReference type="PANTHER" id="PTHR43584:SF8">
    <property type="entry name" value="N-ACETYLMURAMATE ALPHA-1-PHOSPHATE URIDYLYLTRANSFERASE"/>
    <property type="match status" value="1"/>
</dbReference>
<evidence type="ECO:0000256" key="2">
    <source>
        <dbReference type="ARBA" id="ARBA00023315"/>
    </source>
</evidence>
<evidence type="ECO:0000259" key="3">
    <source>
        <dbReference type="Pfam" id="PF25087"/>
    </source>
</evidence>
<name>A0ABR9LNM6_9ACTN</name>
<keyword evidence="2 4" id="KW-0012">Acyltransferase</keyword>
<dbReference type="InterPro" id="IPR056729">
    <property type="entry name" value="GMPPB_C"/>
</dbReference>
<dbReference type="Pfam" id="PF25087">
    <property type="entry name" value="GMPPB_C"/>
    <property type="match status" value="1"/>
</dbReference>
<evidence type="ECO:0000313" key="5">
    <source>
        <dbReference type="Proteomes" id="UP000633509"/>
    </source>
</evidence>
<keyword evidence="5" id="KW-1185">Reference proteome</keyword>
<keyword evidence="1 4" id="KW-0808">Transferase</keyword>
<dbReference type="EC" id="2.7.7.23" evidence="4"/>
<dbReference type="EC" id="2.3.1.157" evidence="4"/>